<proteinExistence type="inferred from homology"/>
<evidence type="ECO:0000259" key="8">
    <source>
        <dbReference type="Pfam" id="PF03958"/>
    </source>
</evidence>
<evidence type="ECO:0000313" key="10">
    <source>
        <dbReference type="EMBL" id="HEA87049.1"/>
    </source>
</evidence>
<dbReference type="GO" id="GO:0015627">
    <property type="term" value="C:type II protein secretion system complex"/>
    <property type="evidence" value="ECO:0007669"/>
    <property type="project" value="TreeGrafter"/>
</dbReference>
<evidence type="ECO:0000256" key="6">
    <source>
        <dbReference type="SAM" id="SignalP"/>
    </source>
</evidence>
<keyword evidence="2 6" id="KW-0732">Signal</keyword>
<evidence type="ECO:0000259" key="7">
    <source>
        <dbReference type="Pfam" id="PF00263"/>
    </source>
</evidence>
<feature type="signal peptide" evidence="6">
    <location>
        <begin position="1"/>
        <end position="23"/>
    </location>
</feature>
<evidence type="ECO:0000256" key="4">
    <source>
        <dbReference type="RuleBase" id="RU004003"/>
    </source>
</evidence>
<dbReference type="Pfam" id="PF11741">
    <property type="entry name" value="AMIN"/>
    <property type="match status" value="1"/>
</dbReference>
<evidence type="ECO:0000259" key="9">
    <source>
        <dbReference type="Pfam" id="PF11741"/>
    </source>
</evidence>
<keyword evidence="5" id="KW-0813">Transport</keyword>
<evidence type="ECO:0000313" key="11">
    <source>
        <dbReference type="EMBL" id="HFJ53868.1"/>
    </source>
</evidence>
<dbReference type="EMBL" id="DSTU01000005">
    <property type="protein sequence ID" value="HFJ53868.1"/>
    <property type="molecule type" value="Genomic_DNA"/>
</dbReference>
<protein>
    <submittedName>
        <fullName evidence="10">Uncharacterized protein</fullName>
    </submittedName>
</protein>
<feature type="domain" description="Type II/III secretion system secretin-like" evidence="7">
    <location>
        <begin position="365"/>
        <end position="527"/>
    </location>
</feature>
<dbReference type="Gene3D" id="3.30.1370.120">
    <property type="match status" value="1"/>
</dbReference>
<comment type="similarity">
    <text evidence="4">Belongs to the bacterial secretin family.</text>
</comment>
<dbReference type="InterPro" id="IPR050810">
    <property type="entry name" value="Bact_Secretion_Sys_Channel"/>
</dbReference>
<dbReference type="InterPro" id="IPR021731">
    <property type="entry name" value="AMIN_dom"/>
</dbReference>
<comment type="caution">
    <text evidence="10">The sequence shown here is derived from an EMBL/GenBank/DDBJ whole genome shotgun (WGS) entry which is preliminary data.</text>
</comment>
<reference evidence="10" key="1">
    <citation type="journal article" date="2020" name="mSystems">
        <title>Genome- and Community-Level Interaction Insights into Carbon Utilization and Element Cycling Functions of Hydrothermarchaeota in Hydrothermal Sediment.</title>
        <authorList>
            <person name="Zhou Z."/>
            <person name="Liu Y."/>
            <person name="Xu W."/>
            <person name="Pan J."/>
            <person name="Luo Z.H."/>
            <person name="Li M."/>
        </authorList>
    </citation>
    <scope>NUCLEOTIDE SEQUENCE [LARGE SCALE GENOMIC DNA]</scope>
    <source>
        <strain evidence="10">SpSt-265</strain>
        <strain evidence="11">SpSt-465</strain>
    </source>
</reference>
<comment type="subcellular location">
    <subcellularLocation>
        <location evidence="5">Cell outer membrane</location>
    </subcellularLocation>
    <subcellularLocation>
        <location evidence="1">Membrane</location>
    </subcellularLocation>
</comment>
<dbReference type="Gene3D" id="3.30.1370.130">
    <property type="match status" value="1"/>
</dbReference>
<dbReference type="Gene3D" id="2.60.40.3500">
    <property type="match status" value="1"/>
</dbReference>
<dbReference type="GO" id="GO:0009306">
    <property type="term" value="P:protein secretion"/>
    <property type="evidence" value="ECO:0007669"/>
    <property type="project" value="InterPro"/>
</dbReference>
<dbReference type="EMBL" id="DSLG01000004">
    <property type="protein sequence ID" value="HEA87049.1"/>
    <property type="molecule type" value="Genomic_DNA"/>
</dbReference>
<dbReference type="AlphaFoldDB" id="A0A7C1SQZ8"/>
<dbReference type="InterPro" id="IPR038591">
    <property type="entry name" value="NolW-like_sf"/>
</dbReference>
<name>A0A7C1SQZ8_UNCW3</name>
<dbReference type="InterPro" id="IPR004846">
    <property type="entry name" value="T2SS/T3SS_dom"/>
</dbReference>
<feature type="domain" description="NolW-like" evidence="8">
    <location>
        <begin position="228"/>
        <end position="300"/>
    </location>
</feature>
<evidence type="ECO:0000256" key="3">
    <source>
        <dbReference type="ARBA" id="ARBA00023136"/>
    </source>
</evidence>
<gene>
    <name evidence="10" type="ORF">ENP94_03455</name>
    <name evidence="11" type="ORF">ENS16_04175</name>
</gene>
<sequence>MNKKATMFLSVFLFLGVLFTAQAQVAVKDVAIDKLLDEVRVTIACSGTPNISSFVSQEPPAVIVDVMDGVSQVAQERISSSYYPVTAVTVKPSEATSGIRVTVLLRQLVRHRITNENGVITVSLGTQPLPPPPAPEPEDQFSGKPPLTLLVQDAEVTSVLRMLARQFDLNLMITQDVKSVVSVRLNEVPLRAGLEALVKAAGCNIVEDRSGVLIVKPVKKEMYGELQTRVFNLDYIEAEDVLKVIKKALSPVGEATAGYRRVGTKGGAAERSAVLVVSDVPEALDEVAKIIAELDRPVPQIAIEAKFIETTHSAEDRWGIDWTPVASFGTELPKIGEEVAIPVIVKEMLFGKISFARFSAALELLSSRGRSRVLANPRTLTLDNQTATVSMGIDVPIREVHKDPNTGEITYTWKTRSIPIKLEVTPHVTSDGMITMHVRPSVEAITGWVGSADDRQPIVARREAETQVKVAEDEVVVIGGLVRDEETRSVGKIPLLGDIPILGHFFKKTSVERTKSDLMIFIIPHIINPEG</sequence>
<dbReference type="PANTHER" id="PTHR30332">
    <property type="entry name" value="PROBABLE GENERAL SECRETION PATHWAY PROTEIN D"/>
    <property type="match status" value="1"/>
</dbReference>
<dbReference type="PANTHER" id="PTHR30332:SF24">
    <property type="entry name" value="SECRETIN GSPD-RELATED"/>
    <property type="match status" value="1"/>
</dbReference>
<dbReference type="InterPro" id="IPR001775">
    <property type="entry name" value="GspD/PilQ"/>
</dbReference>
<dbReference type="Pfam" id="PF03958">
    <property type="entry name" value="Secretin_N"/>
    <property type="match status" value="1"/>
</dbReference>
<evidence type="ECO:0000256" key="5">
    <source>
        <dbReference type="RuleBase" id="RU004004"/>
    </source>
</evidence>
<dbReference type="GO" id="GO:0009279">
    <property type="term" value="C:cell outer membrane"/>
    <property type="evidence" value="ECO:0007669"/>
    <property type="project" value="UniProtKB-SubCell"/>
</dbReference>
<dbReference type="Pfam" id="PF00263">
    <property type="entry name" value="Secretin"/>
    <property type="match status" value="1"/>
</dbReference>
<evidence type="ECO:0000256" key="2">
    <source>
        <dbReference type="ARBA" id="ARBA00022729"/>
    </source>
</evidence>
<evidence type="ECO:0000256" key="1">
    <source>
        <dbReference type="ARBA" id="ARBA00004370"/>
    </source>
</evidence>
<dbReference type="InterPro" id="IPR005644">
    <property type="entry name" value="NolW-like"/>
</dbReference>
<dbReference type="PRINTS" id="PR00811">
    <property type="entry name" value="BCTERIALGSPD"/>
</dbReference>
<organism evidence="10">
    <name type="scientific">candidate division WOR-3 bacterium</name>
    <dbReference type="NCBI Taxonomy" id="2052148"/>
    <lineage>
        <taxon>Bacteria</taxon>
        <taxon>Bacteria division WOR-3</taxon>
    </lineage>
</organism>
<feature type="domain" description="AMIN" evidence="9">
    <location>
        <begin position="37"/>
        <end position="112"/>
    </location>
</feature>
<feature type="chain" id="PRO_5039820225" evidence="6">
    <location>
        <begin position="24"/>
        <end position="531"/>
    </location>
</feature>
<keyword evidence="3" id="KW-0472">Membrane</keyword>
<accession>A0A7C1SQZ8</accession>